<organism evidence="4 5">
    <name type="scientific">Halonatronomonas betaini</name>
    <dbReference type="NCBI Taxonomy" id="2778430"/>
    <lineage>
        <taxon>Bacteria</taxon>
        <taxon>Bacillati</taxon>
        <taxon>Bacillota</taxon>
        <taxon>Clostridia</taxon>
        <taxon>Halanaerobiales</taxon>
        <taxon>Halarsenatibacteraceae</taxon>
        <taxon>Halonatronomonas</taxon>
    </lineage>
</organism>
<comment type="caution">
    <text evidence="4">The sequence shown here is derived from an EMBL/GenBank/DDBJ whole genome shotgun (WGS) entry which is preliminary data.</text>
</comment>
<dbReference type="PANTHER" id="PTHR46268:SF6">
    <property type="entry name" value="UNIVERSAL STRESS PROTEIN UP12"/>
    <property type="match status" value="1"/>
</dbReference>
<dbReference type="InterPro" id="IPR006015">
    <property type="entry name" value="Universal_stress_UspA"/>
</dbReference>
<feature type="domain" description="UspA" evidence="3">
    <location>
        <begin position="1"/>
        <end position="146"/>
    </location>
</feature>
<evidence type="ECO:0000313" key="4">
    <source>
        <dbReference type="EMBL" id="MBF8437460.1"/>
    </source>
</evidence>
<comment type="similarity">
    <text evidence="1 2">Belongs to the universal stress protein A family.</text>
</comment>
<keyword evidence="2" id="KW-0963">Cytoplasm</keyword>
<dbReference type="Pfam" id="PF00582">
    <property type="entry name" value="Usp"/>
    <property type="match status" value="1"/>
</dbReference>
<dbReference type="RefSeq" id="WP_270454440.1">
    <property type="nucleotide sequence ID" value="NZ_JADPIE010000005.1"/>
</dbReference>
<evidence type="ECO:0000256" key="1">
    <source>
        <dbReference type="ARBA" id="ARBA00008791"/>
    </source>
</evidence>
<proteinExistence type="inferred from homology"/>
<dbReference type="PIRSF" id="PIRSF006276">
    <property type="entry name" value="UspA"/>
    <property type="match status" value="1"/>
</dbReference>
<protein>
    <recommendedName>
        <fullName evidence="2">Universal stress protein</fullName>
    </recommendedName>
</protein>
<name>A0A931AVC6_9FIRM</name>
<dbReference type="GO" id="GO:0005737">
    <property type="term" value="C:cytoplasm"/>
    <property type="evidence" value="ECO:0007669"/>
    <property type="project" value="UniProtKB-SubCell"/>
</dbReference>
<reference evidence="4" key="1">
    <citation type="submission" date="2020-11" db="EMBL/GenBank/DDBJ databases">
        <title>Halonatronomonas betainensis gen. nov., sp. nov. a novel haloalkaliphilic representative of the family Halanaerobiacae capable of betaine degradation.</title>
        <authorList>
            <person name="Boltyanskaya Y."/>
            <person name="Kevbrin V."/>
            <person name="Detkova E."/>
            <person name="Grouzdev D.S."/>
            <person name="Koziaeva V."/>
            <person name="Zhilina T."/>
        </authorList>
    </citation>
    <scope>NUCLEOTIDE SEQUENCE</scope>
    <source>
        <strain evidence="4">Z-7014</strain>
    </source>
</reference>
<keyword evidence="5" id="KW-1185">Reference proteome</keyword>
<dbReference type="Gene3D" id="3.40.50.620">
    <property type="entry name" value="HUPs"/>
    <property type="match status" value="1"/>
</dbReference>
<dbReference type="PRINTS" id="PR01438">
    <property type="entry name" value="UNVRSLSTRESS"/>
</dbReference>
<dbReference type="Proteomes" id="UP000621436">
    <property type="component" value="Unassembled WGS sequence"/>
</dbReference>
<evidence type="ECO:0000313" key="5">
    <source>
        <dbReference type="Proteomes" id="UP000621436"/>
    </source>
</evidence>
<dbReference type="PANTHER" id="PTHR46268">
    <property type="entry name" value="STRESS RESPONSE PROTEIN NHAX"/>
    <property type="match status" value="1"/>
</dbReference>
<accession>A0A931AVC6</accession>
<dbReference type="EMBL" id="JADPIE010000005">
    <property type="protein sequence ID" value="MBF8437460.1"/>
    <property type="molecule type" value="Genomic_DNA"/>
</dbReference>
<dbReference type="SUPFAM" id="SSF52402">
    <property type="entry name" value="Adenine nucleotide alpha hydrolases-like"/>
    <property type="match status" value="1"/>
</dbReference>
<sequence length="146" mass="15699">MKKILIAVDGSDHSKKAAKKGAEMAKSLDAEVTLINVVPEITASSASAYYATVQTEGLLERREAYMERGQKILKEAKELVAEQGVTAKTEIDVGDPADLICDYAIENGFDLIVIADKGLGAVKRFLLGSITDKVVHHAKTSVLIVK</sequence>
<comment type="subcellular location">
    <subcellularLocation>
        <location evidence="2">Cytoplasm</location>
    </subcellularLocation>
</comment>
<dbReference type="AlphaFoldDB" id="A0A931AVC6"/>
<evidence type="ECO:0000256" key="2">
    <source>
        <dbReference type="PIRNR" id="PIRNR006276"/>
    </source>
</evidence>
<gene>
    <name evidence="4" type="ORF">I0Q91_10235</name>
</gene>
<dbReference type="CDD" id="cd00293">
    <property type="entry name" value="USP-like"/>
    <property type="match status" value="1"/>
</dbReference>
<dbReference type="InterPro" id="IPR014729">
    <property type="entry name" value="Rossmann-like_a/b/a_fold"/>
</dbReference>
<evidence type="ECO:0000259" key="3">
    <source>
        <dbReference type="Pfam" id="PF00582"/>
    </source>
</evidence>
<dbReference type="InterPro" id="IPR006016">
    <property type="entry name" value="UspA"/>
</dbReference>